<keyword evidence="1" id="KW-0472">Membrane</keyword>
<evidence type="ECO:0008006" key="4">
    <source>
        <dbReference type="Google" id="ProtNLM"/>
    </source>
</evidence>
<dbReference type="AlphaFoldDB" id="A0A952FUJ3"/>
<feature type="non-terminal residue" evidence="2">
    <location>
        <position position="149"/>
    </location>
</feature>
<reference evidence="2" key="1">
    <citation type="submission" date="2020-06" db="EMBL/GenBank/DDBJ databases">
        <title>Stable isotope informed genome-resolved metagenomics uncovers potential trophic interactions in rhizosphere soil.</title>
        <authorList>
            <person name="Starr E.P."/>
            <person name="Shi S."/>
            <person name="Blazewicz S.J."/>
            <person name="Koch B.J."/>
            <person name="Probst A.J."/>
            <person name="Hungate B.A."/>
            <person name="Pett-Ridge J."/>
            <person name="Firestone M.K."/>
            <person name="Banfield J.F."/>
        </authorList>
    </citation>
    <scope>NUCLEOTIDE SEQUENCE</scope>
    <source>
        <strain evidence="2">YM_69_17</strain>
    </source>
</reference>
<name>A0A952FUJ3_9PROT</name>
<evidence type="ECO:0000313" key="3">
    <source>
        <dbReference type="Proteomes" id="UP000700706"/>
    </source>
</evidence>
<evidence type="ECO:0000256" key="1">
    <source>
        <dbReference type="SAM" id="Phobius"/>
    </source>
</evidence>
<evidence type="ECO:0000313" key="2">
    <source>
        <dbReference type="EMBL" id="MBW8728599.1"/>
    </source>
</evidence>
<protein>
    <recommendedName>
        <fullName evidence="4">RND transporter</fullName>
    </recommendedName>
</protein>
<dbReference type="Proteomes" id="UP000700706">
    <property type="component" value="Unassembled WGS sequence"/>
</dbReference>
<accession>A0A952FUJ3</accession>
<sequence length="149" mass="16054">MPFSKLSGTRALVYLGAFCQRRALWVIGAALVVSVCAVLVVMNHLSINTDTGKLIDPDLPWQQDNAALDKAFPQNTNLLAIVIDGKSPELAESAAAQITQALRAEPSLFRTVRRPDGGPFFDKNGLLFLPVKEVQQTADDIVAAQPLLG</sequence>
<gene>
    <name evidence="2" type="ORF">JF625_26075</name>
</gene>
<dbReference type="EMBL" id="JAEKLZ010000428">
    <property type="protein sequence ID" value="MBW8728599.1"/>
    <property type="molecule type" value="Genomic_DNA"/>
</dbReference>
<proteinExistence type="predicted"/>
<feature type="transmembrane region" description="Helical" evidence="1">
    <location>
        <begin position="23"/>
        <end position="45"/>
    </location>
</feature>
<keyword evidence="1" id="KW-0812">Transmembrane</keyword>
<comment type="caution">
    <text evidence="2">The sequence shown here is derived from an EMBL/GenBank/DDBJ whole genome shotgun (WGS) entry which is preliminary data.</text>
</comment>
<keyword evidence="1" id="KW-1133">Transmembrane helix</keyword>
<organism evidence="2 3">
    <name type="scientific">Inquilinus limosus</name>
    <dbReference type="NCBI Taxonomy" id="171674"/>
    <lineage>
        <taxon>Bacteria</taxon>
        <taxon>Pseudomonadati</taxon>
        <taxon>Pseudomonadota</taxon>
        <taxon>Alphaproteobacteria</taxon>
        <taxon>Rhodospirillales</taxon>
        <taxon>Rhodospirillaceae</taxon>
        <taxon>Inquilinus</taxon>
    </lineage>
</organism>